<keyword evidence="3" id="KW-1185">Reference proteome</keyword>
<evidence type="ECO:0000256" key="1">
    <source>
        <dbReference type="SAM" id="SignalP"/>
    </source>
</evidence>
<evidence type="ECO:0000313" key="2">
    <source>
        <dbReference type="EMBL" id="MVN89206.1"/>
    </source>
</evidence>
<evidence type="ECO:0008006" key="4">
    <source>
        <dbReference type="Google" id="ProtNLM"/>
    </source>
</evidence>
<accession>A0A7C9IF66</accession>
<name>A0A7C9IF66_9DEIO</name>
<reference evidence="2 3" key="1">
    <citation type="submission" date="2019-12" db="EMBL/GenBank/DDBJ databases">
        <title>Deinococcus sp. HMF7620 Genome sequencing and assembly.</title>
        <authorList>
            <person name="Kang H."/>
            <person name="Kim H."/>
            <person name="Joh K."/>
        </authorList>
    </citation>
    <scope>NUCLEOTIDE SEQUENCE [LARGE SCALE GENOMIC DNA]</scope>
    <source>
        <strain evidence="2 3">HMF7620</strain>
    </source>
</reference>
<protein>
    <recommendedName>
        <fullName evidence="4">DUF4197 domain-containing protein</fullName>
    </recommendedName>
</protein>
<dbReference type="RefSeq" id="WP_157461465.1">
    <property type="nucleotide sequence ID" value="NZ_WQLB01000047.1"/>
</dbReference>
<organism evidence="2 3">
    <name type="scientific">Deinococcus arboris</name>
    <dbReference type="NCBI Taxonomy" id="2682977"/>
    <lineage>
        <taxon>Bacteria</taxon>
        <taxon>Thermotogati</taxon>
        <taxon>Deinococcota</taxon>
        <taxon>Deinococci</taxon>
        <taxon>Deinococcales</taxon>
        <taxon>Deinococcaceae</taxon>
        <taxon>Deinococcus</taxon>
    </lineage>
</organism>
<evidence type="ECO:0000313" key="3">
    <source>
        <dbReference type="Proteomes" id="UP000483286"/>
    </source>
</evidence>
<comment type="caution">
    <text evidence="2">The sequence shown here is derived from an EMBL/GenBank/DDBJ whole genome shotgun (WGS) entry which is preliminary data.</text>
</comment>
<sequence length="195" mass="20795">MTFVRALALLVATAPLLLGGWTSAAANLPARPGSPVSPAGVSSAQIKAALDTRPVLRLMLMTLSLRELLRAGTLQLPPNMKVKLDILLAPLASNASLPPATTQQTISRITEALLPEQRRLLDAHMGSRESRALMLASQTRLAAGEAVSGVQSVLYLLIPGGRSIVDRLNRQPDLNPYQVNPANTDVLKTLMALLR</sequence>
<dbReference type="Proteomes" id="UP000483286">
    <property type="component" value="Unassembled WGS sequence"/>
</dbReference>
<gene>
    <name evidence="2" type="ORF">GO986_20945</name>
</gene>
<keyword evidence="1" id="KW-0732">Signal</keyword>
<dbReference type="EMBL" id="WQLB01000047">
    <property type="protein sequence ID" value="MVN89206.1"/>
    <property type="molecule type" value="Genomic_DNA"/>
</dbReference>
<dbReference type="AlphaFoldDB" id="A0A7C9IF66"/>
<feature type="signal peptide" evidence="1">
    <location>
        <begin position="1"/>
        <end position="24"/>
    </location>
</feature>
<proteinExistence type="predicted"/>
<feature type="chain" id="PRO_5028882398" description="DUF4197 domain-containing protein" evidence="1">
    <location>
        <begin position="25"/>
        <end position="195"/>
    </location>
</feature>